<evidence type="ECO:0000256" key="2">
    <source>
        <dbReference type="ARBA" id="ARBA00022490"/>
    </source>
</evidence>
<keyword evidence="3 6" id="KW-0540">Nuclease</keyword>
<comment type="subcellular location">
    <subcellularLocation>
        <location evidence="1 6">Cytoplasm</location>
    </subcellularLocation>
</comment>
<dbReference type="GO" id="GO:0006281">
    <property type="term" value="P:DNA repair"/>
    <property type="evidence" value="ECO:0007669"/>
    <property type="project" value="UniProtKB-UniRule"/>
</dbReference>
<keyword evidence="6" id="KW-0479">Metal-binding</keyword>
<dbReference type="Pfam" id="PF04493">
    <property type="entry name" value="Endonuclease_5"/>
    <property type="match status" value="1"/>
</dbReference>
<reference evidence="7 8" key="2">
    <citation type="submission" date="2018-03" db="EMBL/GenBank/DDBJ databases">
        <title>The ancient ancestry and fast evolution of plastids.</title>
        <authorList>
            <person name="Moore K.R."/>
            <person name="Magnabosco C."/>
            <person name="Momper L."/>
            <person name="Gold D.A."/>
            <person name="Bosak T."/>
            <person name="Fournier G.P."/>
        </authorList>
    </citation>
    <scope>NUCLEOTIDE SEQUENCE [LARGE SCALE GENOMIC DNA]</scope>
    <source>
        <strain evidence="7 8">CCAP 1448/3</strain>
    </source>
</reference>
<proteinExistence type="inferred from homology"/>
<comment type="cofactor">
    <cofactor evidence="6">
        <name>Mg(2+)</name>
        <dbReference type="ChEBI" id="CHEBI:18420"/>
    </cofactor>
</comment>
<keyword evidence="6" id="KW-0460">Magnesium</keyword>
<name>A0A2T1C0J6_9CYAN</name>
<evidence type="ECO:0000256" key="6">
    <source>
        <dbReference type="HAMAP-Rule" id="MF_00801"/>
    </source>
</evidence>
<evidence type="ECO:0000256" key="3">
    <source>
        <dbReference type="ARBA" id="ARBA00022722"/>
    </source>
</evidence>
<dbReference type="RefSeq" id="WP_106289736.1">
    <property type="nucleotide sequence ID" value="NZ_CAWNTC010000115.1"/>
</dbReference>
<feature type="binding site" evidence="6">
    <location>
        <position position="43"/>
    </location>
    <ligand>
        <name>Mg(2+)</name>
        <dbReference type="ChEBI" id="CHEBI:18420"/>
    </ligand>
</feature>
<dbReference type="InterPro" id="IPR007581">
    <property type="entry name" value="Endonuclease-V"/>
</dbReference>
<dbReference type="PANTHER" id="PTHR28511:SF1">
    <property type="entry name" value="ENDONUCLEASE V"/>
    <property type="match status" value="1"/>
</dbReference>
<dbReference type="PANTHER" id="PTHR28511">
    <property type="entry name" value="ENDONUCLEASE V"/>
    <property type="match status" value="1"/>
</dbReference>
<evidence type="ECO:0000256" key="1">
    <source>
        <dbReference type="ARBA" id="ARBA00004496"/>
    </source>
</evidence>
<dbReference type="EMBL" id="PVWJ01000087">
    <property type="protein sequence ID" value="PSB01805.1"/>
    <property type="molecule type" value="Genomic_DNA"/>
</dbReference>
<dbReference type="OrthoDB" id="9790916at2"/>
<keyword evidence="6" id="KW-0234">DNA repair</keyword>
<accession>A0A2T1C0J6</accession>
<sequence length="220" mass="24253">MEIFHEHSWDLTIAEAKVVQEKLKNKVILEDQLPTINYVAGVDVSYDKQKGITQAAIAVLNFPQLELQTHALARCKTAFPYVPGYLSFREIPAILEALNAVTIQPDLILCDGQGTAHPRRLGIACHLGVLINKPTIGVAKSWLTGDYEQVPLTQGSWQPLTSEGETIGAVLRTRTGIKPVFVSPGHQISLPTAIRYTLACTSKYRLPETTRWADKLAALQ</sequence>
<dbReference type="NCBIfam" id="NF008629">
    <property type="entry name" value="PRK11617.1"/>
    <property type="match status" value="1"/>
</dbReference>
<keyword evidence="2 6" id="KW-0963">Cytoplasm</keyword>
<evidence type="ECO:0000313" key="7">
    <source>
        <dbReference type="EMBL" id="PSB01805.1"/>
    </source>
</evidence>
<feature type="binding site" evidence="6">
    <location>
        <position position="111"/>
    </location>
    <ligand>
        <name>Mg(2+)</name>
        <dbReference type="ChEBI" id="CHEBI:18420"/>
    </ligand>
</feature>
<gene>
    <name evidence="6" type="primary">nfi</name>
    <name evidence="7" type="ORF">C7B64_16395</name>
</gene>
<protein>
    <recommendedName>
        <fullName evidence="6">Endonuclease V</fullName>
        <ecNumber evidence="6">3.1.21.7</ecNumber>
    </recommendedName>
    <alternativeName>
        <fullName evidence="6">Deoxyinosine 3'endonuclease</fullName>
    </alternativeName>
    <alternativeName>
        <fullName evidence="6">Deoxyribonuclease V</fullName>
        <shortName evidence="6">DNase V</shortName>
    </alternativeName>
</protein>
<comment type="caution">
    <text evidence="7">The sequence shown here is derived from an EMBL/GenBank/DDBJ whole genome shotgun (WGS) entry which is preliminary data.</text>
</comment>
<comment type="catalytic activity">
    <reaction evidence="6">
        <text>Endonucleolytic cleavage at apurinic or apyrimidinic sites to products with a 5'-phosphate.</text>
        <dbReference type="EC" id="3.1.21.7"/>
    </reaction>
</comment>
<dbReference type="GO" id="GO:0000287">
    <property type="term" value="F:magnesium ion binding"/>
    <property type="evidence" value="ECO:0007669"/>
    <property type="project" value="UniProtKB-UniRule"/>
</dbReference>
<dbReference type="HAMAP" id="MF_00801">
    <property type="entry name" value="Endonuclease_5"/>
    <property type="match status" value="1"/>
</dbReference>
<dbReference type="Gene3D" id="3.30.2170.10">
    <property type="entry name" value="archaeoglobus fulgidus dsm 4304 superfamily"/>
    <property type="match status" value="1"/>
</dbReference>
<dbReference type="GO" id="GO:0016891">
    <property type="term" value="F:RNA endonuclease activity producing 5'-phosphomonoesters, hydrolytic mechanism"/>
    <property type="evidence" value="ECO:0007669"/>
    <property type="project" value="TreeGrafter"/>
</dbReference>
<keyword evidence="5 6" id="KW-0378">Hydrolase</keyword>
<dbReference type="Proteomes" id="UP000238762">
    <property type="component" value="Unassembled WGS sequence"/>
</dbReference>
<dbReference type="CDD" id="cd06559">
    <property type="entry name" value="Endonuclease_V"/>
    <property type="match status" value="1"/>
</dbReference>
<organism evidence="7 8">
    <name type="scientific">Merismopedia glauca CCAP 1448/3</name>
    <dbReference type="NCBI Taxonomy" id="1296344"/>
    <lineage>
        <taxon>Bacteria</taxon>
        <taxon>Bacillati</taxon>
        <taxon>Cyanobacteriota</taxon>
        <taxon>Cyanophyceae</taxon>
        <taxon>Synechococcales</taxon>
        <taxon>Merismopediaceae</taxon>
        <taxon>Merismopedia</taxon>
    </lineage>
</organism>
<keyword evidence="8" id="KW-1185">Reference proteome</keyword>
<keyword evidence="6" id="KW-0227">DNA damage</keyword>
<comment type="function">
    <text evidence="6">DNA repair enzyme involved in the repair of deaminated bases. Selectively cleaves double-stranded DNA at the second phosphodiester bond 3' to a deoxyinosine leaving behind the intact lesion on the nicked DNA.</text>
</comment>
<dbReference type="AlphaFoldDB" id="A0A2T1C0J6"/>
<reference evidence="7 8" key="1">
    <citation type="submission" date="2018-02" db="EMBL/GenBank/DDBJ databases">
        <authorList>
            <person name="Cohen D.B."/>
            <person name="Kent A.D."/>
        </authorList>
    </citation>
    <scope>NUCLEOTIDE SEQUENCE [LARGE SCALE GENOMIC DNA]</scope>
    <source>
        <strain evidence="7 8">CCAP 1448/3</strain>
    </source>
</reference>
<feature type="site" description="Interaction with target DNA" evidence="6">
    <location>
        <position position="81"/>
    </location>
</feature>
<evidence type="ECO:0000256" key="4">
    <source>
        <dbReference type="ARBA" id="ARBA00022759"/>
    </source>
</evidence>
<evidence type="ECO:0000313" key="8">
    <source>
        <dbReference type="Proteomes" id="UP000238762"/>
    </source>
</evidence>
<comment type="similarity">
    <text evidence="6">Belongs to the endonuclease V family.</text>
</comment>
<dbReference type="GO" id="GO:0003727">
    <property type="term" value="F:single-stranded RNA binding"/>
    <property type="evidence" value="ECO:0007669"/>
    <property type="project" value="TreeGrafter"/>
</dbReference>
<dbReference type="EC" id="3.1.21.7" evidence="6"/>
<evidence type="ECO:0000256" key="5">
    <source>
        <dbReference type="ARBA" id="ARBA00022801"/>
    </source>
</evidence>
<dbReference type="GO" id="GO:0005737">
    <property type="term" value="C:cytoplasm"/>
    <property type="evidence" value="ECO:0007669"/>
    <property type="project" value="UniProtKB-SubCell"/>
</dbReference>
<keyword evidence="4 6" id="KW-0255">Endonuclease</keyword>
<dbReference type="GO" id="GO:0043737">
    <property type="term" value="F:deoxyribonuclease V activity"/>
    <property type="evidence" value="ECO:0007669"/>
    <property type="project" value="UniProtKB-UniRule"/>
</dbReference>